<dbReference type="STRING" id="1335309.GA0116948_110158"/>
<dbReference type="RefSeq" id="WP_089713534.1">
    <property type="nucleotide sequence ID" value="NZ_FMAR01000010.1"/>
</dbReference>
<dbReference type="PROSITE" id="PS51257">
    <property type="entry name" value="PROKAR_LIPOPROTEIN"/>
    <property type="match status" value="1"/>
</dbReference>
<protein>
    <recommendedName>
        <fullName evidence="3">Lipoprotein</fullName>
    </recommendedName>
</protein>
<proteinExistence type="predicted"/>
<sequence>MKTPYHYKATFAILIFLALMTTGLYSCKKDDAPASTTTVTEADAVELATDAVVPADGGMVLQVNNSVMIYQTAAIDCGVAKDSAIAGSSASGATPSYSYALNWNYLLTCSGVVPSLLTFNFSGESKYDGVHMSSNDSSTGNFVLTGITPTATAYTLNTTYTRNGSQTSKIARNNSFSSKMSIESSNITVDKTSLKILSGEATIAISGSSTSGSSFSYSGTLTFLGNDKATLVLNSGTSYTIVW</sequence>
<dbReference type="Proteomes" id="UP000242818">
    <property type="component" value="Unassembled WGS sequence"/>
</dbReference>
<dbReference type="AlphaFoldDB" id="A0A1C4EZG9"/>
<accession>A0A1C4EZG9</accession>
<name>A0A1C4EZG9_9BACT</name>
<gene>
    <name evidence="1" type="ORF">GA0116948_110158</name>
</gene>
<evidence type="ECO:0000313" key="1">
    <source>
        <dbReference type="EMBL" id="SCC49088.1"/>
    </source>
</evidence>
<evidence type="ECO:0008006" key="3">
    <source>
        <dbReference type="Google" id="ProtNLM"/>
    </source>
</evidence>
<dbReference type="EMBL" id="FMAR01000010">
    <property type="protein sequence ID" value="SCC49088.1"/>
    <property type="molecule type" value="Genomic_DNA"/>
</dbReference>
<dbReference type="OrthoDB" id="645487at2"/>
<keyword evidence="2" id="KW-1185">Reference proteome</keyword>
<organism evidence="1 2">
    <name type="scientific">Chitinophaga costaii</name>
    <dbReference type="NCBI Taxonomy" id="1335309"/>
    <lineage>
        <taxon>Bacteria</taxon>
        <taxon>Pseudomonadati</taxon>
        <taxon>Bacteroidota</taxon>
        <taxon>Chitinophagia</taxon>
        <taxon>Chitinophagales</taxon>
        <taxon>Chitinophagaceae</taxon>
        <taxon>Chitinophaga</taxon>
    </lineage>
</organism>
<evidence type="ECO:0000313" key="2">
    <source>
        <dbReference type="Proteomes" id="UP000242818"/>
    </source>
</evidence>
<reference evidence="1 2" key="1">
    <citation type="submission" date="2016-08" db="EMBL/GenBank/DDBJ databases">
        <authorList>
            <person name="Seilhamer J.J."/>
        </authorList>
    </citation>
    <scope>NUCLEOTIDE SEQUENCE [LARGE SCALE GENOMIC DNA]</scope>
    <source>
        <strain evidence="1 2">A37T2</strain>
    </source>
</reference>